<gene>
    <name evidence="1" type="ORF">GCWU000323_00357</name>
</gene>
<dbReference type="HOGENOM" id="CLU_3044911_0_0_0"/>
<accession>C9MUY7</accession>
<sequence length="54" mass="6261">MKFCLTTDTTELIINLHKKIKFFSVIAKHLETSIEYRIKFIGITAVNLAVIFVF</sequence>
<proteinExistence type="predicted"/>
<protein>
    <submittedName>
        <fullName evidence="1">Uncharacterized protein</fullName>
    </submittedName>
</protein>
<reference evidence="1 2" key="1">
    <citation type="submission" date="2009-09" db="EMBL/GenBank/DDBJ databases">
        <authorList>
            <person name="Weinstock G."/>
            <person name="Sodergren E."/>
            <person name="Clifton S."/>
            <person name="Fulton L."/>
            <person name="Fulton B."/>
            <person name="Courtney L."/>
            <person name="Fronick C."/>
            <person name="Harrison M."/>
            <person name="Strong C."/>
            <person name="Farmer C."/>
            <person name="Delahaunty K."/>
            <person name="Markovic C."/>
            <person name="Hall O."/>
            <person name="Minx P."/>
            <person name="Tomlinson C."/>
            <person name="Mitreva M."/>
            <person name="Nelson J."/>
            <person name="Hou S."/>
            <person name="Wollam A."/>
            <person name="Pepin K.H."/>
            <person name="Johnson M."/>
            <person name="Bhonagiri V."/>
            <person name="Nash W.E."/>
            <person name="Warren W."/>
            <person name="Chinwalla A."/>
            <person name="Mardis E.R."/>
            <person name="Wilson R.K."/>
        </authorList>
    </citation>
    <scope>NUCLEOTIDE SEQUENCE [LARGE SCALE GENOMIC DNA]</scope>
    <source>
        <strain evidence="1 2">F0254</strain>
    </source>
</reference>
<evidence type="ECO:0000313" key="2">
    <source>
        <dbReference type="Proteomes" id="UP000006233"/>
    </source>
</evidence>
<name>C9MUY7_9FUSO</name>
<dbReference type="Proteomes" id="UP000006233">
    <property type="component" value="Unassembled WGS sequence"/>
</dbReference>
<evidence type="ECO:0000313" key="1">
    <source>
        <dbReference type="EMBL" id="EEX75757.1"/>
    </source>
</evidence>
<dbReference type="EMBL" id="ACVB02000006">
    <property type="protein sequence ID" value="EEX75757.1"/>
    <property type="molecule type" value="Genomic_DNA"/>
</dbReference>
<comment type="caution">
    <text evidence="1">The sequence shown here is derived from an EMBL/GenBank/DDBJ whole genome shotgun (WGS) entry which is preliminary data.</text>
</comment>
<dbReference type="STRING" id="634994.GCWU000323_00357"/>
<organism evidence="1 2">
    <name type="scientific">Leptotrichia hofstadii F0254</name>
    <dbReference type="NCBI Taxonomy" id="634994"/>
    <lineage>
        <taxon>Bacteria</taxon>
        <taxon>Fusobacteriati</taxon>
        <taxon>Fusobacteriota</taxon>
        <taxon>Fusobacteriia</taxon>
        <taxon>Fusobacteriales</taxon>
        <taxon>Leptotrichiaceae</taxon>
        <taxon>Leptotrichia</taxon>
    </lineage>
</organism>
<dbReference type="AlphaFoldDB" id="C9MUY7"/>